<evidence type="ECO:0000256" key="5">
    <source>
        <dbReference type="ARBA" id="ARBA00022391"/>
    </source>
</evidence>
<feature type="binding site" evidence="15">
    <location>
        <position position="362"/>
    </location>
    <ligand>
        <name>Zn(2+)</name>
        <dbReference type="ChEBI" id="CHEBI:29105"/>
        <label>2</label>
    </ligand>
</feature>
<dbReference type="GO" id="GO:0009089">
    <property type="term" value="P:lysine biosynthetic process via diaminopimelate"/>
    <property type="evidence" value="ECO:0007669"/>
    <property type="project" value="UniProtKB-UniRule"/>
</dbReference>
<dbReference type="SUPFAM" id="SSF53187">
    <property type="entry name" value="Zn-dependent exopeptidases"/>
    <property type="match status" value="1"/>
</dbReference>
<dbReference type="Gene3D" id="3.40.630.10">
    <property type="entry name" value="Zn peptidases"/>
    <property type="match status" value="2"/>
</dbReference>
<comment type="subunit">
    <text evidence="3 15">Homodimer.</text>
</comment>
<dbReference type="InterPro" id="IPR050072">
    <property type="entry name" value="Peptidase_M20A"/>
</dbReference>
<keyword evidence="7 15" id="KW-0479">Metal-binding</keyword>
<keyword evidence="18" id="KW-1185">Reference proteome</keyword>
<dbReference type="PROSITE" id="PS00759">
    <property type="entry name" value="ARGE_DAPE_CPG2_2"/>
    <property type="match status" value="1"/>
</dbReference>
<dbReference type="NCBIfam" id="NF009557">
    <property type="entry name" value="PRK13009.1"/>
    <property type="match status" value="1"/>
</dbReference>
<evidence type="ECO:0000313" key="17">
    <source>
        <dbReference type="EMBL" id="CDO58277.1"/>
    </source>
</evidence>
<keyword evidence="9 15" id="KW-0862">Zinc</keyword>
<dbReference type="AlphaFoldDB" id="X5MBL4"/>
<dbReference type="RefSeq" id="WP_043948050.1">
    <property type="nucleotide sequence ID" value="NZ_HG966617.1"/>
</dbReference>
<dbReference type="InterPro" id="IPR005941">
    <property type="entry name" value="DapE_proteobac"/>
</dbReference>
<comment type="catalytic activity">
    <reaction evidence="14 15">
        <text>N-succinyl-(2S,6S)-2,6-diaminopimelate + H2O = (2S,6S)-2,6-diaminopimelate + succinate</text>
        <dbReference type="Rhea" id="RHEA:22608"/>
        <dbReference type="ChEBI" id="CHEBI:15377"/>
        <dbReference type="ChEBI" id="CHEBI:30031"/>
        <dbReference type="ChEBI" id="CHEBI:57609"/>
        <dbReference type="ChEBI" id="CHEBI:58087"/>
        <dbReference type="EC" id="3.5.1.18"/>
    </reaction>
</comment>
<dbReference type="GO" id="GO:0019877">
    <property type="term" value="P:diaminopimelate biosynthetic process"/>
    <property type="evidence" value="ECO:0007669"/>
    <property type="project" value="UniProtKB-UniRule"/>
</dbReference>
<dbReference type="SUPFAM" id="SSF55031">
    <property type="entry name" value="Bacterial exopeptidase dimerisation domain"/>
    <property type="match status" value="1"/>
</dbReference>
<comment type="cofactor">
    <cofactor evidence="15">
        <name>Zn(2+)</name>
        <dbReference type="ChEBI" id="CHEBI:29105"/>
    </cofactor>
    <cofactor evidence="15">
        <name>Co(2+)</name>
        <dbReference type="ChEBI" id="CHEBI:48828"/>
    </cofactor>
    <text evidence="15">Binds 2 Zn(2+) or Co(2+) ions per subunit.</text>
</comment>
<dbReference type="GO" id="GO:0008777">
    <property type="term" value="F:acetylornithine deacetylase activity"/>
    <property type="evidence" value="ECO:0007669"/>
    <property type="project" value="TreeGrafter"/>
</dbReference>
<dbReference type="GO" id="GO:0008270">
    <property type="term" value="F:zinc ion binding"/>
    <property type="evidence" value="ECO:0007669"/>
    <property type="project" value="UniProtKB-UniRule"/>
</dbReference>
<feature type="active site" description="Proton acceptor" evidence="15">
    <location>
        <position position="144"/>
    </location>
</feature>
<protein>
    <recommendedName>
        <fullName evidence="5 15">Succinyl-diaminopimelate desuccinylase</fullName>
        <shortName evidence="15">SDAP desuccinylase</shortName>
        <ecNumber evidence="4 15">3.5.1.18</ecNumber>
    </recommendedName>
    <alternativeName>
        <fullName evidence="13 15">N-succinyl-LL-2,6-diaminoheptanedioate amidohydrolase</fullName>
    </alternativeName>
</protein>
<dbReference type="HOGENOM" id="CLU_021802_4_0_5"/>
<evidence type="ECO:0000256" key="6">
    <source>
        <dbReference type="ARBA" id="ARBA00022605"/>
    </source>
</evidence>
<keyword evidence="10 15" id="KW-0220">Diaminopimelate biosynthesis</keyword>
<organism evidence="17 18">
    <name type="scientific">Candidatus Phaeomarinibacter ectocarpi</name>
    <dbReference type="NCBI Taxonomy" id="1458461"/>
    <lineage>
        <taxon>Bacteria</taxon>
        <taxon>Pseudomonadati</taxon>
        <taxon>Pseudomonadota</taxon>
        <taxon>Alphaproteobacteria</taxon>
        <taxon>Hyphomicrobiales</taxon>
        <taxon>Parvibaculaceae</taxon>
        <taxon>Candidatus Phaeomarinibacter</taxon>
    </lineage>
</organism>
<dbReference type="EC" id="3.5.1.18" evidence="4 15"/>
<dbReference type="STRING" id="1458461.BN1012_Phect63"/>
<dbReference type="PATRIC" id="fig|1458461.3.peg.63"/>
<dbReference type="EMBL" id="HG966617">
    <property type="protein sequence ID" value="CDO58277.1"/>
    <property type="molecule type" value="Genomic_DNA"/>
</dbReference>
<dbReference type="UniPathway" id="UPA00034">
    <property type="reaction ID" value="UER00021"/>
</dbReference>
<dbReference type="InterPro" id="IPR001261">
    <property type="entry name" value="ArgE/DapE_CS"/>
</dbReference>
<dbReference type="PANTHER" id="PTHR43808:SF31">
    <property type="entry name" value="N-ACETYL-L-CITRULLINE DEACETYLASE"/>
    <property type="match status" value="1"/>
</dbReference>
<evidence type="ECO:0000259" key="16">
    <source>
        <dbReference type="Pfam" id="PF07687"/>
    </source>
</evidence>
<evidence type="ECO:0000256" key="11">
    <source>
        <dbReference type="ARBA" id="ARBA00023154"/>
    </source>
</evidence>
<feature type="active site" evidence="15">
    <location>
        <position position="79"/>
    </location>
</feature>
<gene>
    <name evidence="15" type="primary">dapE</name>
    <name evidence="17" type="ORF">BN1012_Phect63</name>
</gene>
<keyword evidence="11 15" id="KW-0457">Lysine biosynthesis</keyword>
<evidence type="ECO:0000256" key="8">
    <source>
        <dbReference type="ARBA" id="ARBA00022801"/>
    </source>
</evidence>
<evidence type="ECO:0000256" key="9">
    <source>
        <dbReference type="ARBA" id="ARBA00022833"/>
    </source>
</evidence>
<dbReference type="GO" id="GO:0050897">
    <property type="term" value="F:cobalt ion binding"/>
    <property type="evidence" value="ECO:0007669"/>
    <property type="project" value="UniProtKB-UniRule"/>
</dbReference>
<sequence length="402" mass="42705">MTDTSTSIDPVAFAAELIRCPSVTPAEGGALDLLETRLAALGFTCHRLPFEEPGEDRVDNLYARIGTTAPHLCFAGHTDVVPTGNARDWQVGPFEGKVEDGVLWGRGASDMKGSIASFAAAAANHIAANGTDAGSISFLITGDEEGPAVNGTIKMLDWLERHDEQIDHCIVGEPSNPHELGEMIKIGRRGSVNMVITTQGKQGHVAYPHLADNPVPHLVAALAALDALELDQGTEHFQPSNLEITTIDVANDATNVIPATARARINIRFNDTHTGASLIELVEKTVADIAEARGATISVSAKISGESFVTQPGPFVELVAKSVESVVGRRPELSTTGGTSDARFIKNHCPVLEFGLVGETMHKVDERVAVQDVEMLAAVYATVVEGYFAKASDFAAERQGRP</sequence>
<evidence type="ECO:0000256" key="4">
    <source>
        <dbReference type="ARBA" id="ARBA00011921"/>
    </source>
</evidence>
<evidence type="ECO:0000256" key="12">
    <source>
        <dbReference type="ARBA" id="ARBA00023285"/>
    </source>
</evidence>
<dbReference type="KEGG" id="pect:BN1012_Phect63"/>
<dbReference type="GO" id="GO:0006526">
    <property type="term" value="P:L-arginine biosynthetic process"/>
    <property type="evidence" value="ECO:0007669"/>
    <property type="project" value="TreeGrafter"/>
</dbReference>
<name>X5MBL4_9HYPH</name>
<evidence type="ECO:0000256" key="15">
    <source>
        <dbReference type="HAMAP-Rule" id="MF_01690"/>
    </source>
</evidence>
<evidence type="ECO:0000256" key="1">
    <source>
        <dbReference type="ARBA" id="ARBA00005130"/>
    </source>
</evidence>
<evidence type="ECO:0000256" key="3">
    <source>
        <dbReference type="ARBA" id="ARBA00011738"/>
    </source>
</evidence>
<evidence type="ECO:0000313" key="18">
    <source>
        <dbReference type="Proteomes" id="UP000032160"/>
    </source>
</evidence>
<comment type="similarity">
    <text evidence="2 15">Belongs to the peptidase M20A family. DapE subfamily.</text>
</comment>
<comment type="pathway">
    <text evidence="1 15">Amino-acid biosynthesis; L-lysine biosynthesis via DAP pathway; LL-2,6-diaminopimelate from (S)-tetrahydrodipicolinate (succinylase route): step 3/3.</text>
</comment>
<dbReference type="CDD" id="cd03891">
    <property type="entry name" value="M20_DapE_proteobac"/>
    <property type="match status" value="1"/>
</dbReference>
<feature type="binding site" evidence="15">
    <location>
        <position position="110"/>
    </location>
    <ligand>
        <name>Zn(2+)</name>
        <dbReference type="ChEBI" id="CHEBI:29105"/>
        <label>2</label>
    </ligand>
</feature>
<comment type="function">
    <text evidence="15">Catalyzes the hydrolysis of N-succinyl-L,L-diaminopimelic acid (SDAP), forming succinate and LL-2,6-diaminopimelate (DAP), an intermediate involved in the bacterial biosynthesis of lysine and meso-diaminopimelic acid, an essential component of bacterial cell walls.</text>
</comment>
<proteinExistence type="inferred from homology"/>
<reference evidence="17 18" key="1">
    <citation type="journal article" date="2014" name="Front. Genet.">
        <title>Genome and metabolic network of "Candidatus Phaeomarinobacter ectocarpi" Ec32, a new candidate genus of Alphaproteobacteria frequently associated with brown algae.</title>
        <authorList>
            <person name="Dittami S.M."/>
            <person name="Barbeyron T."/>
            <person name="Boyen C."/>
            <person name="Cambefort J."/>
            <person name="Collet G."/>
            <person name="Delage L."/>
            <person name="Gobet A."/>
            <person name="Groisillier A."/>
            <person name="Leblanc C."/>
            <person name="Michel G."/>
            <person name="Scornet D."/>
            <person name="Siegel A."/>
            <person name="Tapia J.E."/>
            <person name="Tonon T."/>
        </authorList>
    </citation>
    <scope>NUCLEOTIDE SEQUENCE [LARGE SCALE GENOMIC DNA]</scope>
    <source>
        <strain evidence="17 18">Ec32</strain>
    </source>
</reference>
<accession>X5MBL4</accession>
<evidence type="ECO:0000256" key="13">
    <source>
        <dbReference type="ARBA" id="ARBA00031891"/>
    </source>
</evidence>
<evidence type="ECO:0000256" key="2">
    <source>
        <dbReference type="ARBA" id="ARBA00006746"/>
    </source>
</evidence>
<feature type="binding site" evidence="15">
    <location>
        <position position="110"/>
    </location>
    <ligand>
        <name>Zn(2+)</name>
        <dbReference type="ChEBI" id="CHEBI:29105"/>
        <label>1</label>
    </ligand>
</feature>
<dbReference type="NCBIfam" id="TIGR01246">
    <property type="entry name" value="dapE_proteo"/>
    <property type="match status" value="1"/>
</dbReference>
<feature type="binding site" evidence="15">
    <location>
        <position position="145"/>
    </location>
    <ligand>
        <name>Zn(2+)</name>
        <dbReference type="ChEBI" id="CHEBI:29105"/>
        <label>2</label>
    </ligand>
</feature>
<feature type="binding site" evidence="15">
    <location>
        <position position="77"/>
    </location>
    <ligand>
        <name>Zn(2+)</name>
        <dbReference type="ChEBI" id="CHEBI:29105"/>
        <label>1</label>
    </ligand>
</feature>
<dbReference type="Pfam" id="PF07687">
    <property type="entry name" value="M20_dimer"/>
    <property type="match status" value="1"/>
</dbReference>
<keyword evidence="12 15" id="KW-0170">Cobalt</keyword>
<dbReference type="InterPro" id="IPR011650">
    <property type="entry name" value="Peptidase_M20_dimer"/>
</dbReference>
<dbReference type="HAMAP" id="MF_01690">
    <property type="entry name" value="DapE"/>
    <property type="match status" value="1"/>
</dbReference>
<dbReference type="Pfam" id="PF01546">
    <property type="entry name" value="Peptidase_M20"/>
    <property type="match status" value="1"/>
</dbReference>
<dbReference type="Proteomes" id="UP000032160">
    <property type="component" value="Chromosome I"/>
</dbReference>
<evidence type="ECO:0000256" key="7">
    <source>
        <dbReference type="ARBA" id="ARBA00022723"/>
    </source>
</evidence>
<feature type="binding site" evidence="15">
    <location>
        <position position="173"/>
    </location>
    <ligand>
        <name>Zn(2+)</name>
        <dbReference type="ChEBI" id="CHEBI:29105"/>
        <label>1</label>
    </ligand>
</feature>
<dbReference type="PANTHER" id="PTHR43808">
    <property type="entry name" value="ACETYLORNITHINE DEACETYLASE"/>
    <property type="match status" value="1"/>
</dbReference>
<dbReference type="OrthoDB" id="9809784at2"/>
<keyword evidence="6 15" id="KW-0028">Amino-acid biosynthesis</keyword>
<keyword evidence="8 15" id="KW-0378">Hydrolase</keyword>
<dbReference type="GO" id="GO:0009014">
    <property type="term" value="F:succinyl-diaminopimelate desuccinylase activity"/>
    <property type="evidence" value="ECO:0007669"/>
    <property type="project" value="UniProtKB-UniRule"/>
</dbReference>
<feature type="domain" description="Peptidase M20 dimerisation" evidence="16">
    <location>
        <begin position="186"/>
        <end position="290"/>
    </location>
</feature>
<evidence type="ECO:0000256" key="10">
    <source>
        <dbReference type="ARBA" id="ARBA00022915"/>
    </source>
</evidence>
<dbReference type="InterPro" id="IPR002933">
    <property type="entry name" value="Peptidase_M20"/>
</dbReference>
<evidence type="ECO:0000256" key="14">
    <source>
        <dbReference type="ARBA" id="ARBA00051301"/>
    </source>
</evidence>
<dbReference type="InterPro" id="IPR036264">
    <property type="entry name" value="Bact_exopeptidase_dim_dom"/>
</dbReference>